<sequence length="213" mass="24113">MLSGTLKSSIFAIIASAVIYSPAALAENDNSKMDKRVQNIFNAAQKYNCESLSPDSFLKPGSPEIYNFTFNYGTEDFPPRPFRLYVFDCTRGAYNFGSVFYGVNDYDEIKQLQFAVPDFDVIYKSKELEADVKDITINGFYAYDILIGPEFNPETKTLTSFSKWRGMADASSSGTWVFKEGNFVLKSYDVDATYDEKMNPVRIYGEGKAPEWD</sequence>
<evidence type="ECO:0000313" key="1">
    <source>
        <dbReference type="EMBL" id="VAW16282.1"/>
    </source>
</evidence>
<name>A0A3B0TPB5_9ZZZZ</name>
<dbReference type="AlphaFoldDB" id="A0A3B0TPB5"/>
<protein>
    <submittedName>
        <fullName evidence="1">Uncharacterized protein</fullName>
    </submittedName>
</protein>
<organism evidence="1">
    <name type="scientific">hydrothermal vent metagenome</name>
    <dbReference type="NCBI Taxonomy" id="652676"/>
    <lineage>
        <taxon>unclassified sequences</taxon>
        <taxon>metagenomes</taxon>
        <taxon>ecological metagenomes</taxon>
    </lineage>
</organism>
<gene>
    <name evidence="1" type="ORF">MNBD_ALPHA12-1399</name>
</gene>
<dbReference type="EMBL" id="UOEO01000048">
    <property type="protein sequence ID" value="VAW16282.1"/>
    <property type="molecule type" value="Genomic_DNA"/>
</dbReference>
<proteinExistence type="predicted"/>
<dbReference type="InterPro" id="IPR009560">
    <property type="entry name" value="DUF1176"/>
</dbReference>
<accession>A0A3B0TPB5</accession>
<dbReference type="Pfam" id="PF06674">
    <property type="entry name" value="DUF1176"/>
    <property type="match status" value="1"/>
</dbReference>
<reference evidence="1" key="1">
    <citation type="submission" date="2018-06" db="EMBL/GenBank/DDBJ databases">
        <authorList>
            <person name="Zhirakovskaya E."/>
        </authorList>
    </citation>
    <scope>NUCLEOTIDE SEQUENCE</scope>
</reference>